<feature type="transmembrane region" description="Helical" evidence="1">
    <location>
        <begin position="21"/>
        <end position="42"/>
    </location>
</feature>
<sequence length="591" mass="63651">MLIGPVFSREVTTSVRSWRLYLQRAVYVAALFGLVLTAWLILLGSQNVRSLSDLARFGSAVFGLLAPLQMAMAVAFAALLTTAAVAQEKDRRTLDLLLMTRMTNAELVLGKLLASSLSVFVLIFAAVPLLMLLTLLGGVSYGQVFRVVGITVAAAAVAGSLGSTLALWREKTFQSLAMTTLGLVLWVIGGEVLASGRFGSEWLGVPAETWAIALSPLRAVLAAIQPLRDANPLFEWCGGAVNLFMIVAIVAAVLLNLWAILRVRVWNPSQETQPRLTDEQAEKLAAQAAANPKEKTSKQVWDNPILWREVCTWAYGKKIIVVRIAYLVIFAICAVALVAMLDTEANIGSRYAASLPALAKPLLPLMVLGLVLVNALAVTSLTNERDLRALDLLLVTDLSPQEIIYGKLLGTFYNSKEMIVLPLALSGVLWATGAMGTENFVFLVLSLIVMNLFVAVLGLHCGMTYAVSQTAVGVSLSTVLFLLLGIGVCMRMMMAFQNSFTYQLQAFIAFMVCGGAGMFYALGIRNPSRAIALASGITPFATYIVITNYFQQSFGAAFLITIITYAFATAAMLVPAIYEFDVATGRTTGQD</sequence>
<keyword evidence="1" id="KW-0472">Membrane</keyword>
<dbReference type="OrthoDB" id="229421at2"/>
<evidence type="ECO:0000313" key="2">
    <source>
        <dbReference type="EMBL" id="TWU23631.1"/>
    </source>
</evidence>
<organism evidence="2 3">
    <name type="scientific">Bythopirellula polymerisocia</name>
    <dbReference type="NCBI Taxonomy" id="2528003"/>
    <lineage>
        <taxon>Bacteria</taxon>
        <taxon>Pseudomonadati</taxon>
        <taxon>Planctomycetota</taxon>
        <taxon>Planctomycetia</taxon>
        <taxon>Pirellulales</taxon>
        <taxon>Lacipirellulaceae</taxon>
        <taxon>Bythopirellula</taxon>
    </lineage>
</organism>
<feature type="transmembrane region" description="Helical" evidence="1">
    <location>
        <begin position="471"/>
        <end position="496"/>
    </location>
</feature>
<gene>
    <name evidence="2" type="ORF">Pla144_38060</name>
</gene>
<keyword evidence="1" id="KW-1133">Transmembrane helix</keyword>
<accession>A0A5C6CK12</accession>
<feature type="transmembrane region" description="Helical" evidence="1">
    <location>
        <begin position="530"/>
        <end position="550"/>
    </location>
</feature>
<feature type="transmembrane region" description="Helical" evidence="1">
    <location>
        <begin position="556"/>
        <end position="578"/>
    </location>
</feature>
<dbReference type="RefSeq" id="WP_146452126.1">
    <property type="nucleotide sequence ID" value="NZ_SJPS01000006.1"/>
</dbReference>
<feature type="transmembrane region" description="Helical" evidence="1">
    <location>
        <begin position="144"/>
        <end position="168"/>
    </location>
</feature>
<dbReference type="GO" id="GO:0140359">
    <property type="term" value="F:ABC-type transporter activity"/>
    <property type="evidence" value="ECO:0007669"/>
    <property type="project" value="InterPro"/>
</dbReference>
<keyword evidence="3" id="KW-1185">Reference proteome</keyword>
<proteinExistence type="predicted"/>
<dbReference type="AlphaFoldDB" id="A0A5C6CK12"/>
<dbReference type="PANTHER" id="PTHR43471">
    <property type="entry name" value="ABC TRANSPORTER PERMEASE"/>
    <property type="match status" value="1"/>
</dbReference>
<feature type="transmembrane region" description="Helical" evidence="1">
    <location>
        <begin position="361"/>
        <end position="381"/>
    </location>
</feature>
<feature type="transmembrane region" description="Helical" evidence="1">
    <location>
        <begin position="62"/>
        <end position="86"/>
    </location>
</feature>
<keyword evidence="1" id="KW-0812">Transmembrane</keyword>
<protein>
    <submittedName>
        <fullName evidence="2">ABC-2 family transporter protein</fullName>
    </submittedName>
</protein>
<reference evidence="2 3" key="1">
    <citation type="submission" date="2019-02" db="EMBL/GenBank/DDBJ databases">
        <title>Deep-cultivation of Planctomycetes and their phenomic and genomic characterization uncovers novel biology.</title>
        <authorList>
            <person name="Wiegand S."/>
            <person name="Jogler M."/>
            <person name="Boedeker C."/>
            <person name="Pinto D."/>
            <person name="Vollmers J."/>
            <person name="Rivas-Marin E."/>
            <person name="Kohn T."/>
            <person name="Peeters S.H."/>
            <person name="Heuer A."/>
            <person name="Rast P."/>
            <person name="Oberbeckmann S."/>
            <person name="Bunk B."/>
            <person name="Jeske O."/>
            <person name="Meyerdierks A."/>
            <person name="Storesund J.E."/>
            <person name="Kallscheuer N."/>
            <person name="Luecker S."/>
            <person name="Lage O.M."/>
            <person name="Pohl T."/>
            <person name="Merkel B.J."/>
            <person name="Hornburger P."/>
            <person name="Mueller R.-W."/>
            <person name="Bruemmer F."/>
            <person name="Labrenz M."/>
            <person name="Spormann A.M."/>
            <person name="Op Den Camp H."/>
            <person name="Overmann J."/>
            <person name="Amann R."/>
            <person name="Jetten M.S.M."/>
            <person name="Mascher T."/>
            <person name="Medema M.H."/>
            <person name="Devos D.P."/>
            <person name="Kaster A.-K."/>
            <person name="Ovreas L."/>
            <person name="Rohde M."/>
            <person name="Galperin M.Y."/>
            <person name="Jogler C."/>
        </authorList>
    </citation>
    <scope>NUCLEOTIDE SEQUENCE [LARGE SCALE GENOMIC DNA]</scope>
    <source>
        <strain evidence="2 3">Pla144</strain>
    </source>
</reference>
<dbReference type="GO" id="GO:0005886">
    <property type="term" value="C:plasma membrane"/>
    <property type="evidence" value="ECO:0007669"/>
    <property type="project" value="UniProtKB-SubCell"/>
</dbReference>
<evidence type="ECO:0000256" key="1">
    <source>
        <dbReference type="SAM" id="Phobius"/>
    </source>
</evidence>
<feature type="transmembrane region" description="Helical" evidence="1">
    <location>
        <begin position="324"/>
        <end position="341"/>
    </location>
</feature>
<dbReference type="PANTHER" id="PTHR43471:SF12">
    <property type="entry name" value="HYPOTHETICAL MEMBRANE PROTEIN, CONSERVED"/>
    <property type="match status" value="1"/>
</dbReference>
<name>A0A5C6CK12_9BACT</name>
<dbReference type="Proteomes" id="UP000318437">
    <property type="component" value="Unassembled WGS sequence"/>
</dbReference>
<feature type="transmembrane region" description="Helical" evidence="1">
    <location>
        <begin position="107"/>
        <end position="132"/>
    </location>
</feature>
<evidence type="ECO:0000313" key="3">
    <source>
        <dbReference type="Proteomes" id="UP000318437"/>
    </source>
</evidence>
<dbReference type="Pfam" id="PF12679">
    <property type="entry name" value="ABC2_membrane_2"/>
    <property type="match status" value="1"/>
</dbReference>
<comment type="caution">
    <text evidence="2">The sequence shown here is derived from an EMBL/GenBank/DDBJ whole genome shotgun (WGS) entry which is preliminary data.</text>
</comment>
<feature type="transmembrane region" description="Helical" evidence="1">
    <location>
        <begin position="440"/>
        <end position="459"/>
    </location>
</feature>
<feature type="transmembrane region" description="Helical" evidence="1">
    <location>
        <begin position="240"/>
        <end position="261"/>
    </location>
</feature>
<feature type="transmembrane region" description="Helical" evidence="1">
    <location>
        <begin position="175"/>
        <end position="194"/>
    </location>
</feature>
<dbReference type="EMBL" id="SJPS01000006">
    <property type="protein sequence ID" value="TWU23631.1"/>
    <property type="molecule type" value="Genomic_DNA"/>
</dbReference>
<feature type="transmembrane region" description="Helical" evidence="1">
    <location>
        <begin position="502"/>
        <end position="523"/>
    </location>
</feature>
<feature type="transmembrane region" description="Helical" evidence="1">
    <location>
        <begin position="418"/>
        <end position="434"/>
    </location>
</feature>